<dbReference type="EMBL" id="CABVHP010000008">
    <property type="protein sequence ID" value="VVO06744.1"/>
    <property type="molecule type" value="Genomic_DNA"/>
</dbReference>
<gene>
    <name evidence="3" type="ORF">PS704_03108</name>
</gene>
<dbReference type="AlphaFoldDB" id="A0A5E7DEX5"/>
<dbReference type="Proteomes" id="UP000326557">
    <property type="component" value="Unassembled WGS sequence"/>
</dbReference>
<dbReference type="RefSeq" id="WP_150638869.1">
    <property type="nucleotide sequence ID" value="NZ_CABVHP010000008.1"/>
</dbReference>
<organism evidence="3 4">
    <name type="scientific">Pseudomonas fluorescens</name>
    <dbReference type="NCBI Taxonomy" id="294"/>
    <lineage>
        <taxon>Bacteria</taxon>
        <taxon>Pseudomonadati</taxon>
        <taxon>Pseudomonadota</taxon>
        <taxon>Gammaproteobacteria</taxon>
        <taxon>Pseudomonadales</taxon>
        <taxon>Pseudomonadaceae</taxon>
        <taxon>Pseudomonas</taxon>
    </lineage>
</organism>
<accession>A0A5E7DEX5</accession>
<dbReference type="OrthoDB" id="6465464at2"/>
<protein>
    <recommendedName>
        <fullName evidence="2">Phage tail assembly chaperone-like domain-containing protein</fullName>
    </recommendedName>
</protein>
<evidence type="ECO:0000313" key="4">
    <source>
        <dbReference type="Proteomes" id="UP000326557"/>
    </source>
</evidence>
<proteinExistence type="predicted"/>
<dbReference type="InterPro" id="IPR031893">
    <property type="entry name" value="Phage_tail_APC"/>
</dbReference>
<feature type="domain" description="Phage tail assembly chaperone-like" evidence="2">
    <location>
        <begin position="68"/>
        <end position="132"/>
    </location>
</feature>
<evidence type="ECO:0000256" key="1">
    <source>
        <dbReference type="SAM" id="MobiDB-lite"/>
    </source>
</evidence>
<reference evidence="3 4" key="1">
    <citation type="submission" date="2019-09" db="EMBL/GenBank/DDBJ databases">
        <authorList>
            <person name="Chandra G."/>
            <person name="Truman W A."/>
        </authorList>
    </citation>
    <scope>NUCLEOTIDE SEQUENCE [LARGE SCALE GENOMIC DNA]</scope>
    <source>
        <strain evidence="3">PS704</strain>
    </source>
</reference>
<evidence type="ECO:0000313" key="3">
    <source>
        <dbReference type="EMBL" id="VVO06744.1"/>
    </source>
</evidence>
<evidence type="ECO:0000259" key="2">
    <source>
        <dbReference type="Pfam" id="PF16778"/>
    </source>
</evidence>
<dbReference type="Pfam" id="PF16778">
    <property type="entry name" value="Phage_tail_APC"/>
    <property type="match status" value="1"/>
</dbReference>
<sequence>MRSYSPSTGCTYLPAIHGANIPGDAVEMSESVFELVIANPEQGKVRAHDEGGLPYLVDAPVVVPNPGATERAWRDAELSSVIWLRDRHRDQLDIGSDTTLASEQFAELLLYMQALRDWPQSTDFPDSQHRPTASDWIAEQTQ</sequence>
<feature type="region of interest" description="Disordered" evidence="1">
    <location>
        <begin position="122"/>
        <end position="142"/>
    </location>
</feature>
<name>A0A5E7DEX5_PSEFL</name>